<dbReference type="EMBL" id="JAGFBF010000001">
    <property type="protein sequence ID" value="MBO2988768.1"/>
    <property type="molecule type" value="Genomic_DNA"/>
</dbReference>
<evidence type="ECO:0000256" key="9">
    <source>
        <dbReference type="ARBA" id="ARBA00025012"/>
    </source>
</evidence>
<comment type="catalytic activity">
    <reaction evidence="11">
        <text>N(6)-(1,2-dicarboxyethyl)-AMP = fumarate + AMP</text>
        <dbReference type="Rhea" id="RHEA:16853"/>
        <dbReference type="ChEBI" id="CHEBI:29806"/>
        <dbReference type="ChEBI" id="CHEBI:57567"/>
        <dbReference type="ChEBI" id="CHEBI:456215"/>
        <dbReference type="EC" id="4.3.2.2"/>
    </reaction>
    <physiologicalReaction direction="left-to-right" evidence="11">
        <dbReference type="Rhea" id="RHEA:16854"/>
    </physiologicalReaction>
</comment>
<dbReference type="PANTHER" id="PTHR43411">
    <property type="entry name" value="ADENYLOSUCCINATE LYASE"/>
    <property type="match status" value="1"/>
</dbReference>
<dbReference type="InterPro" id="IPR013539">
    <property type="entry name" value="PurB_C"/>
</dbReference>
<dbReference type="PROSITE" id="PS00163">
    <property type="entry name" value="FUMARATE_LYASES"/>
    <property type="match status" value="1"/>
</dbReference>
<keyword evidence="7 13" id="KW-0456">Lyase</keyword>
<dbReference type="NCBIfam" id="NF006764">
    <property type="entry name" value="PRK09285.1"/>
    <property type="match status" value="1"/>
</dbReference>
<reference evidence="16" key="1">
    <citation type="submission" date="2021-03" db="EMBL/GenBank/DDBJ databases">
        <title>Leucobacter chromiisoli sp. nov., isolated from chromium-containing soil of chemical plant.</title>
        <authorList>
            <person name="Xu Z."/>
        </authorList>
    </citation>
    <scope>NUCLEOTIDE SEQUENCE</scope>
    <source>
        <strain evidence="16">K 70/01</strain>
    </source>
</reference>
<dbReference type="Gene3D" id="1.10.275.10">
    <property type="entry name" value="Fumarase/aspartase (N-terminal domain)"/>
    <property type="match status" value="1"/>
</dbReference>
<dbReference type="InterPro" id="IPR024083">
    <property type="entry name" value="Fumarase/histidase_N"/>
</dbReference>
<gene>
    <name evidence="16" type="primary">purB</name>
    <name evidence="16" type="ORF">J4H85_01980</name>
</gene>
<evidence type="ECO:0000256" key="11">
    <source>
        <dbReference type="ARBA" id="ARBA00049115"/>
    </source>
</evidence>
<keyword evidence="17" id="KW-1185">Reference proteome</keyword>
<organism evidence="16 17">
    <name type="scientific">Leucobacter tardus</name>
    <dbReference type="NCBI Taxonomy" id="501483"/>
    <lineage>
        <taxon>Bacteria</taxon>
        <taxon>Bacillati</taxon>
        <taxon>Actinomycetota</taxon>
        <taxon>Actinomycetes</taxon>
        <taxon>Micrococcales</taxon>
        <taxon>Microbacteriaceae</taxon>
        <taxon>Leucobacter</taxon>
    </lineage>
</organism>
<dbReference type="Pfam" id="PF00206">
    <property type="entry name" value="Lyase_1"/>
    <property type="match status" value="1"/>
</dbReference>
<feature type="domain" description="Adenylosuccinate lyase PurB C-terminal" evidence="15">
    <location>
        <begin position="329"/>
        <end position="449"/>
    </location>
</feature>
<dbReference type="Gene3D" id="1.20.200.10">
    <property type="entry name" value="Fumarase/aspartase (Central domain)"/>
    <property type="match status" value="1"/>
</dbReference>
<dbReference type="Proteomes" id="UP000668403">
    <property type="component" value="Unassembled WGS sequence"/>
</dbReference>
<dbReference type="GO" id="GO:0004018">
    <property type="term" value="F:N6-(1,2-dicarboxyethyl)AMP AMP-lyase (fumarate-forming) activity"/>
    <property type="evidence" value="ECO:0007669"/>
    <property type="project" value="UniProtKB-UniRule"/>
</dbReference>
<accession>A0A939TLU1</accession>
<evidence type="ECO:0000256" key="12">
    <source>
        <dbReference type="NCBIfam" id="TIGR00928"/>
    </source>
</evidence>
<comment type="catalytic activity">
    <reaction evidence="8">
        <text>(2S)-2-[5-amino-1-(5-phospho-beta-D-ribosyl)imidazole-4-carboxamido]succinate = 5-amino-1-(5-phospho-beta-D-ribosyl)imidazole-4-carboxamide + fumarate</text>
        <dbReference type="Rhea" id="RHEA:23920"/>
        <dbReference type="ChEBI" id="CHEBI:29806"/>
        <dbReference type="ChEBI" id="CHEBI:58443"/>
        <dbReference type="ChEBI" id="CHEBI:58475"/>
        <dbReference type="EC" id="4.3.2.2"/>
    </reaction>
    <physiologicalReaction direction="left-to-right" evidence="8">
        <dbReference type="Rhea" id="RHEA:23921"/>
    </physiologicalReaction>
</comment>
<dbReference type="CDD" id="cd01598">
    <property type="entry name" value="PurB"/>
    <property type="match status" value="1"/>
</dbReference>
<keyword evidence="6 13" id="KW-0658">Purine biosynthesis</keyword>
<evidence type="ECO:0000256" key="3">
    <source>
        <dbReference type="ARBA" id="ARBA00008273"/>
    </source>
</evidence>
<evidence type="ECO:0000256" key="8">
    <source>
        <dbReference type="ARBA" id="ARBA00024477"/>
    </source>
</evidence>
<dbReference type="InterPro" id="IPR047136">
    <property type="entry name" value="PurB_bact"/>
</dbReference>
<protein>
    <recommendedName>
        <fullName evidence="5 12">Adenylosuccinate lyase</fullName>
        <shortName evidence="13">ASL</shortName>
        <ecNumber evidence="4 12">4.3.2.2</ecNumber>
    </recommendedName>
    <alternativeName>
        <fullName evidence="10 13">Adenylosuccinase</fullName>
    </alternativeName>
</protein>
<comment type="pathway">
    <text evidence="1 13">Purine metabolism; IMP biosynthesis via de novo pathway; 5-amino-1-(5-phospho-D-ribosyl)imidazole-4-carboxamide from 5-amino-1-(5-phospho-D-ribosyl)imidazole-4-carboxylate: step 2/2.</text>
</comment>
<comment type="function">
    <text evidence="9">Catalyzes two reactions in de novo purine nucleotide biosynthesis. Catalyzes the breakdown of 5-aminoimidazole- (N-succinylocarboxamide) ribotide (SAICAR or 2-[5-amino-1-(5-phospho-beta-D-ribosyl)imidazole-4-carboxamido]succinate) to 5-aminoimidazole-4-carboxamide ribotide (AICAR or 5-amino-1-(5-phospho-beta-D-ribosyl)imidazole-4-carboxamide) and fumarate, and of adenylosuccinate (ADS or N(6)-(1,2-dicarboxyethyl)-AMP) to adenosine monophosphate (AMP) and fumarate.</text>
</comment>
<evidence type="ECO:0000256" key="10">
    <source>
        <dbReference type="ARBA" id="ARBA00030717"/>
    </source>
</evidence>
<evidence type="ECO:0000313" key="17">
    <source>
        <dbReference type="Proteomes" id="UP000668403"/>
    </source>
</evidence>
<evidence type="ECO:0000313" key="16">
    <source>
        <dbReference type="EMBL" id="MBO2988768.1"/>
    </source>
</evidence>
<dbReference type="InterPro" id="IPR000362">
    <property type="entry name" value="Fumarate_lyase_fam"/>
</dbReference>
<evidence type="ECO:0000256" key="4">
    <source>
        <dbReference type="ARBA" id="ARBA00012339"/>
    </source>
</evidence>
<dbReference type="InterPro" id="IPR004769">
    <property type="entry name" value="Pur_lyase"/>
</dbReference>
<name>A0A939TLU1_9MICO</name>
<proteinExistence type="inferred from homology"/>
<dbReference type="RefSeq" id="WP_208236382.1">
    <property type="nucleotide sequence ID" value="NZ_BAAAQU010000001.1"/>
</dbReference>
<dbReference type="Pfam" id="PF08328">
    <property type="entry name" value="ASL_C"/>
    <property type="match status" value="1"/>
</dbReference>
<dbReference type="Gene3D" id="1.10.40.30">
    <property type="entry name" value="Fumarase/aspartase (C-terminal domain)"/>
    <property type="match status" value="1"/>
</dbReference>
<dbReference type="NCBIfam" id="TIGR00928">
    <property type="entry name" value="purB"/>
    <property type="match status" value="1"/>
</dbReference>
<dbReference type="InterPro" id="IPR020557">
    <property type="entry name" value="Fumarate_lyase_CS"/>
</dbReference>
<evidence type="ECO:0000256" key="5">
    <source>
        <dbReference type="ARBA" id="ARBA00017058"/>
    </source>
</evidence>
<sequence>MTSLPPQPLSPLDGRYRAAVTGLGEYLSEAGLNQARVHVEVEWLIYLTEHSLLGGTPLSADETATLRTWAANFGQAEIDQLAETERTTQHDVKAVEYLVRGKLDEMDLGRLAELTHVCCTSEDINNLSYALTVKHAVEQVWRPKFDAVIAEIARQAEEYRELPMMSRTHGQPATPTTLGKELAVFVHRLERQLHQIDDVEYLGKFSGATGTFAAHLAADPDTDWAAVSQEFVEGLGLDWNPLTTQIESHDWQAELYARIAHANRILHNLATDIWSYISIGYFRQIPVAGATGSSTMPHKVNPIRFENAEANLELSNAILDSLAATLVTSRWQRDLTDSSAQRNIGVGFGHSVLALDNILKGLGQIDAAPEVLAADLDANWEVLGEAIQTVIRAEVTAGRSTISDPYAALKELTRGRRIGQADLIEFVEGLEIGEAAKQRLLALTPATYTGSAADLLDYLQR</sequence>
<comment type="caution">
    <text evidence="16">The sequence shown here is derived from an EMBL/GenBank/DDBJ whole genome shotgun (WGS) entry which is preliminary data.</text>
</comment>
<evidence type="ECO:0000256" key="13">
    <source>
        <dbReference type="RuleBase" id="RU361172"/>
    </source>
</evidence>
<dbReference type="SUPFAM" id="SSF48557">
    <property type="entry name" value="L-aspartase-like"/>
    <property type="match status" value="1"/>
</dbReference>
<evidence type="ECO:0000259" key="15">
    <source>
        <dbReference type="Pfam" id="PF08328"/>
    </source>
</evidence>
<feature type="domain" description="Fumarate lyase N-terminal" evidence="14">
    <location>
        <begin position="15"/>
        <end position="308"/>
    </location>
</feature>
<comment type="pathway">
    <text evidence="2 13">Purine metabolism; AMP biosynthesis via de novo pathway; AMP from IMP: step 2/2.</text>
</comment>
<comment type="similarity">
    <text evidence="3 13">Belongs to the lyase 1 family. Adenylosuccinate lyase subfamily.</text>
</comment>
<dbReference type="GO" id="GO:0006188">
    <property type="term" value="P:IMP biosynthetic process"/>
    <property type="evidence" value="ECO:0007669"/>
    <property type="project" value="InterPro"/>
</dbReference>
<evidence type="ECO:0000256" key="7">
    <source>
        <dbReference type="ARBA" id="ARBA00023239"/>
    </source>
</evidence>
<dbReference type="PRINTS" id="PR00149">
    <property type="entry name" value="FUMRATELYASE"/>
</dbReference>
<evidence type="ECO:0000256" key="6">
    <source>
        <dbReference type="ARBA" id="ARBA00022755"/>
    </source>
</evidence>
<dbReference type="PANTHER" id="PTHR43411:SF1">
    <property type="entry name" value="ADENYLOSUCCINATE LYASE"/>
    <property type="match status" value="1"/>
</dbReference>
<evidence type="ECO:0000256" key="2">
    <source>
        <dbReference type="ARBA" id="ARBA00004734"/>
    </source>
</evidence>
<evidence type="ECO:0000256" key="1">
    <source>
        <dbReference type="ARBA" id="ARBA00004706"/>
    </source>
</evidence>
<dbReference type="AlphaFoldDB" id="A0A939TLU1"/>
<dbReference type="InterPro" id="IPR008948">
    <property type="entry name" value="L-Aspartase-like"/>
</dbReference>
<dbReference type="EC" id="4.3.2.2" evidence="4 12"/>
<evidence type="ECO:0000259" key="14">
    <source>
        <dbReference type="Pfam" id="PF00206"/>
    </source>
</evidence>
<dbReference type="InterPro" id="IPR022761">
    <property type="entry name" value="Fumarate_lyase_N"/>
</dbReference>